<feature type="transmembrane region" description="Helical" evidence="1">
    <location>
        <begin position="139"/>
        <end position="164"/>
    </location>
</feature>
<evidence type="ECO:0000313" key="2">
    <source>
        <dbReference type="EMBL" id="EHQ29446.1"/>
    </source>
</evidence>
<dbReference type="RefSeq" id="WP_008510655.1">
    <property type="nucleotide sequence ID" value="NZ_CM001403.1"/>
</dbReference>
<organism evidence="2 3">
    <name type="scientific">Mucilaginibacter paludis DSM 18603</name>
    <dbReference type="NCBI Taxonomy" id="714943"/>
    <lineage>
        <taxon>Bacteria</taxon>
        <taxon>Pseudomonadati</taxon>
        <taxon>Bacteroidota</taxon>
        <taxon>Sphingobacteriia</taxon>
        <taxon>Sphingobacteriales</taxon>
        <taxon>Sphingobacteriaceae</taxon>
        <taxon>Mucilaginibacter</taxon>
    </lineage>
</organism>
<proteinExistence type="predicted"/>
<keyword evidence="3" id="KW-1185">Reference proteome</keyword>
<dbReference type="EMBL" id="CM001403">
    <property type="protein sequence ID" value="EHQ29446.1"/>
    <property type="molecule type" value="Genomic_DNA"/>
</dbReference>
<keyword evidence="1" id="KW-1133">Transmembrane helix</keyword>
<dbReference type="Proteomes" id="UP000002774">
    <property type="component" value="Chromosome"/>
</dbReference>
<dbReference type="OrthoDB" id="1122768at2"/>
<feature type="transmembrane region" description="Helical" evidence="1">
    <location>
        <begin position="12"/>
        <end position="31"/>
    </location>
</feature>
<dbReference type="eggNOG" id="ENOG50313SD">
    <property type="taxonomic scope" value="Bacteria"/>
</dbReference>
<keyword evidence="1" id="KW-0472">Membrane</keyword>
<protein>
    <recommendedName>
        <fullName evidence="4">DUF4199 domain-containing protein</fullName>
    </recommendedName>
</protein>
<name>H1Y968_9SPHI</name>
<reference evidence="2" key="1">
    <citation type="submission" date="2011-09" db="EMBL/GenBank/DDBJ databases">
        <title>The permanent draft genome of Mucilaginibacter paludis DSM 18603.</title>
        <authorList>
            <consortium name="US DOE Joint Genome Institute (JGI-PGF)"/>
            <person name="Lucas S."/>
            <person name="Han J."/>
            <person name="Lapidus A."/>
            <person name="Bruce D."/>
            <person name="Goodwin L."/>
            <person name="Pitluck S."/>
            <person name="Peters L."/>
            <person name="Kyrpides N."/>
            <person name="Mavromatis K."/>
            <person name="Ivanova N."/>
            <person name="Mikhailova N."/>
            <person name="Held B."/>
            <person name="Detter J.C."/>
            <person name="Tapia R."/>
            <person name="Han C."/>
            <person name="Land M."/>
            <person name="Hauser L."/>
            <person name="Markowitz V."/>
            <person name="Cheng J.-F."/>
            <person name="Hugenholtz P."/>
            <person name="Woyke T."/>
            <person name="Wu D."/>
            <person name="Tindall B."/>
            <person name="Brambilla E."/>
            <person name="Klenk H.-P."/>
            <person name="Eisen J.A."/>
        </authorList>
    </citation>
    <scope>NUCLEOTIDE SEQUENCE [LARGE SCALE GENOMIC DNA]</scope>
    <source>
        <strain evidence="2">DSM 18603</strain>
    </source>
</reference>
<accession>H1Y968</accession>
<evidence type="ECO:0000313" key="3">
    <source>
        <dbReference type="Proteomes" id="UP000002774"/>
    </source>
</evidence>
<dbReference type="AlphaFoldDB" id="H1Y968"/>
<dbReference type="InterPro" id="IPR025250">
    <property type="entry name" value="DUF4199"/>
</dbReference>
<evidence type="ECO:0000256" key="1">
    <source>
        <dbReference type="SAM" id="Phobius"/>
    </source>
</evidence>
<gene>
    <name evidence="2" type="ORF">Mucpa_5372</name>
</gene>
<dbReference type="Pfam" id="PF13858">
    <property type="entry name" value="DUF4199"/>
    <property type="match status" value="1"/>
</dbReference>
<evidence type="ECO:0008006" key="4">
    <source>
        <dbReference type="Google" id="ProtNLM"/>
    </source>
</evidence>
<keyword evidence="1" id="KW-0812">Transmembrane</keyword>
<dbReference type="STRING" id="714943.Mucpa_5372"/>
<feature type="transmembrane region" description="Helical" evidence="1">
    <location>
        <begin position="81"/>
        <end position="99"/>
    </location>
</feature>
<sequence length="187" mass="20733">MESQSLNPTKIATKWAFINLVAQIIITYAFQLLNMDINSPLKYISYVPMIGCLFLAQKEFRDEQLGGFMTFSQAFSAGFRYAIFSGLLLAVFIYLYYSILSPEILSKTLAVSESALEAKGMTSAEIDKAMGMTRKYGPLFFGFGIAIWYGIGGAVISLVGAAIFKKEKSINDIEKEANFPDSFDQTV</sequence>
<dbReference type="HOGENOM" id="CLU_124415_1_0_10"/>